<keyword evidence="1" id="KW-0472">Membrane</keyword>
<sequence>MWWVFVMIILFAAFVIFLLIIVVFEGVKTIQRKMNKNPTTTIFHMKNSNVRFTTIRGGLCCNLSEIDFNSEIEEIPVDKEIRQLLCVGNSKERAVKIQFTLKEQNEKFRLRMNPEIVTLKRGYACEVETLLLIQCTLKIKSEVLIVSKNLQTNLDIFIRSESKQIVRYPLSYMLVK</sequence>
<name>A0A0A1UGT1_ENTIV</name>
<dbReference type="VEuPathDB" id="AmoebaDB:EIN_005510"/>
<evidence type="ECO:0000313" key="3">
    <source>
        <dbReference type="Proteomes" id="UP000014680"/>
    </source>
</evidence>
<reference evidence="2 3" key="1">
    <citation type="submission" date="2012-10" db="EMBL/GenBank/DDBJ databases">
        <authorList>
            <person name="Zafar N."/>
            <person name="Inman J."/>
            <person name="Hall N."/>
            <person name="Lorenzi H."/>
            <person name="Caler E."/>
        </authorList>
    </citation>
    <scope>NUCLEOTIDE SEQUENCE [LARGE SCALE GENOMIC DNA]</scope>
    <source>
        <strain evidence="2 3">IP1</strain>
    </source>
</reference>
<protein>
    <submittedName>
        <fullName evidence="2">Uncharacterized protein</fullName>
    </submittedName>
</protein>
<dbReference type="RefSeq" id="XP_004260431.1">
    <property type="nucleotide sequence ID" value="XM_004260383.1"/>
</dbReference>
<dbReference type="AlphaFoldDB" id="A0A0A1UGT1"/>
<dbReference type="PANTHER" id="PTHR45756:SF1">
    <property type="entry name" value="PROTEIN KINASE DOMAIN CONTAINING PROTEIN"/>
    <property type="match status" value="1"/>
</dbReference>
<dbReference type="PANTHER" id="PTHR45756">
    <property type="entry name" value="PALMITOYLTRANSFERASE"/>
    <property type="match status" value="1"/>
</dbReference>
<feature type="transmembrane region" description="Helical" evidence="1">
    <location>
        <begin position="6"/>
        <end position="27"/>
    </location>
</feature>
<dbReference type="KEGG" id="eiv:EIN_005510"/>
<keyword evidence="1" id="KW-0812">Transmembrane</keyword>
<accession>A0A0A1UGT1</accession>
<dbReference type="InterPro" id="IPR053215">
    <property type="entry name" value="TKL_Ser/Thr_kinase"/>
</dbReference>
<dbReference type="EMBL" id="KB206272">
    <property type="protein sequence ID" value="ELP93660.1"/>
    <property type="molecule type" value="Genomic_DNA"/>
</dbReference>
<dbReference type="Proteomes" id="UP000014680">
    <property type="component" value="Unassembled WGS sequence"/>
</dbReference>
<proteinExistence type="predicted"/>
<dbReference type="GeneID" id="14892657"/>
<evidence type="ECO:0000313" key="2">
    <source>
        <dbReference type="EMBL" id="ELP93660.1"/>
    </source>
</evidence>
<keyword evidence="1" id="KW-1133">Transmembrane helix</keyword>
<organism evidence="2 3">
    <name type="scientific">Entamoeba invadens IP1</name>
    <dbReference type="NCBI Taxonomy" id="370355"/>
    <lineage>
        <taxon>Eukaryota</taxon>
        <taxon>Amoebozoa</taxon>
        <taxon>Evosea</taxon>
        <taxon>Archamoebae</taxon>
        <taxon>Mastigamoebida</taxon>
        <taxon>Entamoebidae</taxon>
        <taxon>Entamoeba</taxon>
    </lineage>
</organism>
<gene>
    <name evidence="2" type="ORF">EIN_005510</name>
</gene>
<evidence type="ECO:0000256" key="1">
    <source>
        <dbReference type="SAM" id="Phobius"/>
    </source>
</evidence>
<keyword evidence="3" id="KW-1185">Reference proteome</keyword>